<keyword evidence="3" id="KW-1185">Reference proteome</keyword>
<sequence length="80" mass="8054">MFSYEVFRMSDALIVCSGLSCAGLSFRGLSFGGLSFGVGGGRTGLIAPNVAVSHDERFVEQTGAAPPGGRLLEAGGSAGE</sequence>
<protein>
    <submittedName>
        <fullName evidence="2">Uncharacterized protein</fullName>
    </submittedName>
</protein>
<dbReference type="AlphaFoldDB" id="A0A9W6HW87"/>
<accession>A0A9W6HW87</accession>
<feature type="region of interest" description="Disordered" evidence="1">
    <location>
        <begin position="61"/>
        <end position="80"/>
    </location>
</feature>
<name>A0A9W6HW87_9ACTN</name>
<evidence type="ECO:0000313" key="2">
    <source>
        <dbReference type="EMBL" id="GLK07188.1"/>
    </source>
</evidence>
<evidence type="ECO:0000313" key="3">
    <source>
        <dbReference type="Proteomes" id="UP001143474"/>
    </source>
</evidence>
<proteinExistence type="predicted"/>
<organism evidence="2 3">
    <name type="scientific">Streptosporangium carneum</name>
    <dbReference type="NCBI Taxonomy" id="47481"/>
    <lineage>
        <taxon>Bacteria</taxon>
        <taxon>Bacillati</taxon>
        <taxon>Actinomycetota</taxon>
        <taxon>Actinomycetes</taxon>
        <taxon>Streptosporangiales</taxon>
        <taxon>Streptosporangiaceae</taxon>
        <taxon>Streptosporangium</taxon>
    </lineage>
</organism>
<dbReference type="EMBL" id="BSEV01000001">
    <property type="protein sequence ID" value="GLK07188.1"/>
    <property type="molecule type" value="Genomic_DNA"/>
</dbReference>
<gene>
    <name evidence="2" type="ORF">GCM10017600_05930</name>
</gene>
<evidence type="ECO:0000256" key="1">
    <source>
        <dbReference type="SAM" id="MobiDB-lite"/>
    </source>
</evidence>
<comment type="caution">
    <text evidence="2">The sequence shown here is derived from an EMBL/GenBank/DDBJ whole genome shotgun (WGS) entry which is preliminary data.</text>
</comment>
<reference evidence="2" key="1">
    <citation type="journal article" date="2014" name="Int. J. Syst. Evol. Microbiol.">
        <title>Complete genome sequence of Corynebacterium casei LMG S-19264T (=DSM 44701T), isolated from a smear-ripened cheese.</title>
        <authorList>
            <consortium name="US DOE Joint Genome Institute (JGI-PGF)"/>
            <person name="Walter F."/>
            <person name="Albersmeier A."/>
            <person name="Kalinowski J."/>
            <person name="Ruckert C."/>
        </authorList>
    </citation>
    <scope>NUCLEOTIDE SEQUENCE</scope>
    <source>
        <strain evidence="2">VKM Ac-2007</strain>
    </source>
</reference>
<dbReference type="Proteomes" id="UP001143474">
    <property type="component" value="Unassembled WGS sequence"/>
</dbReference>
<reference evidence="2" key="2">
    <citation type="submission" date="2023-01" db="EMBL/GenBank/DDBJ databases">
        <authorList>
            <person name="Sun Q."/>
            <person name="Evtushenko L."/>
        </authorList>
    </citation>
    <scope>NUCLEOTIDE SEQUENCE</scope>
    <source>
        <strain evidence="2">VKM Ac-2007</strain>
    </source>
</reference>